<keyword evidence="2" id="KW-1133">Transmembrane helix</keyword>
<feature type="transmembrane region" description="Helical" evidence="2">
    <location>
        <begin position="126"/>
        <end position="144"/>
    </location>
</feature>
<accession>A0A7N9CV91</accession>
<reference evidence="3" key="3">
    <citation type="submission" date="2025-09" db="UniProtKB">
        <authorList>
            <consortium name="Ensembl"/>
        </authorList>
    </citation>
    <scope>IDENTIFICATION</scope>
</reference>
<proteinExistence type="predicted"/>
<dbReference type="GeneTree" id="ENSGT00390000018785"/>
<organism evidence="3 4">
    <name type="scientific">Macaca fascicularis</name>
    <name type="common">Crab-eating macaque</name>
    <name type="synonym">Cynomolgus monkey</name>
    <dbReference type="NCBI Taxonomy" id="9541"/>
    <lineage>
        <taxon>Eukaryota</taxon>
        <taxon>Metazoa</taxon>
        <taxon>Chordata</taxon>
        <taxon>Craniata</taxon>
        <taxon>Vertebrata</taxon>
        <taxon>Euteleostomi</taxon>
        <taxon>Mammalia</taxon>
        <taxon>Eutheria</taxon>
        <taxon>Euarchontoglires</taxon>
        <taxon>Primates</taxon>
        <taxon>Haplorrhini</taxon>
        <taxon>Catarrhini</taxon>
        <taxon>Cercopithecidae</taxon>
        <taxon>Cercopithecinae</taxon>
        <taxon>Macaca</taxon>
    </lineage>
</organism>
<evidence type="ECO:0000313" key="4">
    <source>
        <dbReference type="Proteomes" id="UP000233100"/>
    </source>
</evidence>
<evidence type="ECO:0000313" key="3">
    <source>
        <dbReference type="Ensembl" id="ENSMFAP00000056590.1"/>
    </source>
</evidence>
<keyword evidence="2" id="KW-0812">Transmembrane</keyword>
<dbReference type="AlphaFoldDB" id="A0A7N9CV91"/>
<protein>
    <recommendedName>
        <fullName evidence="5">LLLL and CFNLAS motif containing 1</fullName>
    </recommendedName>
</protein>
<dbReference type="Ensembl" id="ENSMFAT00000077011.1">
    <property type="protein sequence ID" value="ENSMFAP00000056590.1"/>
    <property type="gene ID" value="ENSMFAG00000032025.2"/>
</dbReference>
<dbReference type="PANTHER" id="PTHR37348:SF1">
    <property type="entry name" value="SPERM-EGG FUSION PROTEIN LLCFC1"/>
    <property type="match status" value="1"/>
</dbReference>
<sequence length="159" mass="17085">MPLERGKGQDRNGAGGAGILLVTGSRGRLKAVSRQVHASPGSPSSVGQLLLVPILLLLQVKPLNGSSGPKDGSQTEKMPSADQNQEQFEEHFVASSVGEMWQVVDMAQQEEDKSSKTSAIHKPSSTLGFCFSLASVMIFLGGPLRPTFLNIHLYFMLTY</sequence>
<dbReference type="Proteomes" id="UP000233100">
    <property type="component" value="Chromosome 3"/>
</dbReference>
<dbReference type="PANTHER" id="PTHR37348">
    <property type="entry name" value="LLLL AND CFNLAS MOTIF-CONTAINING PROTEIN 1"/>
    <property type="match status" value="1"/>
</dbReference>
<name>A0A7N9CV91_MACFA</name>
<feature type="compositionally biased region" description="Polar residues" evidence="1">
    <location>
        <begin position="75"/>
        <end position="86"/>
    </location>
</feature>
<evidence type="ECO:0000256" key="2">
    <source>
        <dbReference type="SAM" id="Phobius"/>
    </source>
</evidence>
<dbReference type="InterPro" id="IPR031684">
    <property type="entry name" value="LLCFC1"/>
</dbReference>
<dbReference type="Pfam" id="PF15838">
    <property type="entry name" value="LLCFC1"/>
    <property type="match status" value="1"/>
</dbReference>
<keyword evidence="4" id="KW-1185">Reference proteome</keyword>
<dbReference type="GO" id="GO:0007342">
    <property type="term" value="P:fusion of sperm to egg plasma membrane involved in single fertilization"/>
    <property type="evidence" value="ECO:0007669"/>
    <property type="project" value="InterPro"/>
</dbReference>
<reference evidence="3" key="2">
    <citation type="submission" date="2025-08" db="UniProtKB">
        <authorList>
            <consortium name="Ensembl"/>
        </authorList>
    </citation>
    <scope>IDENTIFICATION</scope>
</reference>
<dbReference type="Bgee" id="ENSMFAG00000032025">
    <property type="expression patterns" value="Expressed in bone marrow"/>
</dbReference>
<keyword evidence="2" id="KW-0472">Membrane</keyword>
<evidence type="ECO:0000256" key="1">
    <source>
        <dbReference type="SAM" id="MobiDB-lite"/>
    </source>
</evidence>
<reference evidence="3 4" key="1">
    <citation type="submission" date="2013-03" db="EMBL/GenBank/DDBJ databases">
        <authorList>
            <person name="Warren W."/>
            <person name="Wilson R.K."/>
        </authorList>
    </citation>
    <scope>NUCLEOTIDE SEQUENCE</scope>
</reference>
<feature type="region of interest" description="Disordered" evidence="1">
    <location>
        <begin position="65"/>
        <end position="86"/>
    </location>
</feature>
<evidence type="ECO:0008006" key="5">
    <source>
        <dbReference type="Google" id="ProtNLM"/>
    </source>
</evidence>